<feature type="compositionally biased region" description="Low complexity" evidence="1">
    <location>
        <begin position="158"/>
        <end position="169"/>
    </location>
</feature>
<evidence type="ECO:0000313" key="3">
    <source>
        <dbReference type="Proteomes" id="UP000652761"/>
    </source>
</evidence>
<dbReference type="EMBL" id="NMUH01000666">
    <property type="protein sequence ID" value="MQL82992.1"/>
    <property type="molecule type" value="Genomic_DNA"/>
</dbReference>
<dbReference type="OrthoDB" id="1932439at2759"/>
<sequence length="175" mass="18722">MEKHHGHGQTKKTVWDCDSALYDSFELKSFNQQLDSAIATRSYSMPHLSNPAAPPPPPASTAPKNKPSKISKSINRLLRSLLRMRPRHGVRSRGYGDMVGGGHLYGQRANYGSLTTIPEACEKDAASSPEVSSVLAGKSMSGRFAAPAATAVRISRPTDSATASAATMTRGLLRT</sequence>
<dbReference type="AlphaFoldDB" id="A0A843UBJ1"/>
<feature type="region of interest" description="Disordered" evidence="1">
    <location>
        <begin position="45"/>
        <end position="70"/>
    </location>
</feature>
<gene>
    <name evidence="2" type="ORF">Taro_015468</name>
</gene>
<reference evidence="2" key="1">
    <citation type="submission" date="2017-07" db="EMBL/GenBank/DDBJ databases">
        <title>Taro Niue Genome Assembly and Annotation.</title>
        <authorList>
            <person name="Atibalentja N."/>
            <person name="Keating K."/>
            <person name="Fields C.J."/>
        </authorList>
    </citation>
    <scope>NUCLEOTIDE SEQUENCE</scope>
    <source>
        <strain evidence="2">Niue_2</strain>
        <tissue evidence="2">Leaf</tissue>
    </source>
</reference>
<feature type="region of interest" description="Disordered" evidence="1">
    <location>
        <begin position="155"/>
        <end position="175"/>
    </location>
</feature>
<keyword evidence="3" id="KW-1185">Reference proteome</keyword>
<proteinExistence type="predicted"/>
<accession>A0A843UBJ1</accession>
<evidence type="ECO:0000256" key="1">
    <source>
        <dbReference type="SAM" id="MobiDB-lite"/>
    </source>
</evidence>
<name>A0A843UBJ1_COLES</name>
<dbReference type="Proteomes" id="UP000652761">
    <property type="component" value="Unassembled WGS sequence"/>
</dbReference>
<dbReference type="PANTHER" id="PTHR33978">
    <property type="entry name" value="SERINE/THREONINE-KINASE"/>
    <property type="match status" value="1"/>
</dbReference>
<dbReference type="PANTHER" id="PTHR33978:SF4">
    <property type="entry name" value="SERINE_THREONINE-KINASE"/>
    <property type="match status" value="1"/>
</dbReference>
<evidence type="ECO:0000313" key="2">
    <source>
        <dbReference type="EMBL" id="MQL82992.1"/>
    </source>
</evidence>
<protein>
    <submittedName>
        <fullName evidence="2">Uncharacterized protein</fullName>
    </submittedName>
</protein>
<comment type="caution">
    <text evidence="2">The sequence shown here is derived from an EMBL/GenBank/DDBJ whole genome shotgun (WGS) entry which is preliminary data.</text>
</comment>
<organism evidence="2 3">
    <name type="scientific">Colocasia esculenta</name>
    <name type="common">Wild taro</name>
    <name type="synonym">Arum esculentum</name>
    <dbReference type="NCBI Taxonomy" id="4460"/>
    <lineage>
        <taxon>Eukaryota</taxon>
        <taxon>Viridiplantae</taxon>
        <taxon>Streptophyta</taxon>
        <taxon>Embryophyta</taxon>
        <taxon>Tracheophyta</taxon>
        <taxon>Spermatophyta</taxon>
        <taxon>Magnoliopsida</taxon>
        <taxon>Liliopsida</taxon>
        <taxon>Araceae</taxon>
        <taxon>Aroideae</taxon>
        <taxon>Colocasieae</taxon>
        <taxon>Colocasia</taxon>
    </lineage>
</organism>
<feature type="compositionally biased region" description="Low complexity" evidence="1">
    <location>
        <begin position="61"/>
        <end position="70"/>
    </location>
</feature>